<proteinExistence type="predicted"/>
<dbReference type="EMBL" id="JARQZJ010000070">
    <property type="protein sequence ID" value="KAK9881743.1"/>
    <property type="molecule type" value="Genomic_DNA"/>
</dbReference>
<protein>
    <submittedName>
        <fullName evidence="1">Uncharacterized protein</fullName>
    </submittedName>
</protein>
<evidence type="ECO:0000313" key="1">
    <source>
        <dbReference type="EMBL" id="KAK9881743.1"/>
    </source>
</evidence>
<comment type="caution">
    <text evidence="1">The sequence shown here is derived from an EMBL/GenBank/DDBJ whole genome shotgun (WGS) entry which is preliminary data.</text>
</comment>
<gene>
    <name evidence="1" type="ORF">WA026_017264</name>
</gene>
<evidence type="ECO:0000313" key="2">
    <source>
        <dbReference type="Proteomes" id="UP001431783"/>
    </source>
</evidence>
<reference evidence="1 2" key="1">
    <citation type="submission" date="2023-03" db="EMBL/GenBank/DDBJ databases">
        <title>Genome insight into feeding habits of ladybird beetles.</title>
        <authorList>
            <person name="Li H.-S."/>
            <person name="Huang Y.-H."/>
            <person name="Pang H."/>
        </authorList>
    </citation>
    <scope>NUCLEOTIDE SEQUENCE [LARGE SCALE GENOMIC DNA]</scope>
    <source>
        <strain evidence="1">SYSU_2023b</strain>
        <tissue evidence="1">Whole body</tissue>
    </source>
</reference>
<dbReference type="Proteomes" id="UP001431783">
    <property type="component" value="Unassembled WGS sequence"/>
</dbReference>
<name>A0AAW1UKH8_9CUCU</name>
<sequence>MREMIKSSWSGSGIFLEQKYHKKQHKVALINIDYAIRLQISTRVNVAERIFQRNHQQDSALKVEGRKMRENTENIIPWSFTVNDNAFSLSITEGKRVSLIHEFSNQIFQFLD</sequence>
<keyword evidence="2" id="KW-1185">Reference proteome</keyword>
<organism evidence="1 2">
    <name type="scientific">Henosepilachna vigintioctopunctata</name>
    <dbReference type="NCBI Taxonomy" id="420089"/>
    <lineage>
        <taxon>Eukaryota</taxon>
        <taxon>Metazoa</taxon>
        <taxon>Ecdysozoa</taxon>
        <taxon>Arthropoda</taxon>
        <taxon>Hexapoda</taxon>
        <taxon>Insecta</taxon>
        <taxon>Pterygota</taxon>
        <taxon>Neoptera</taxon>
        <taxon>Endopterygota</taxon>
        <taxon>Coleoptera</taxon>
        <taxon>Polyphaga</taxon>
        <taxon>Cucujiformia</taxon>
        <taxon>Coccinelloidea</taxon>
        <taxon>Coccinellidae</taxon>
        <taxon>Epilachninae</taxon>
        <taxon>Epilachnini</taxon>
        <taxon>Henosepilachna</taxon>
    </lineage>
</organism>
<dbReference type="AlphaFoldDB" id="A0AAW1UKH8"/>
<accession>A0AAW1UKH8</accession>